<evidence type="ECO:0000313" key="3">
    <source>
        <dbReference type="Proteomes" id="UP000035017"/>
    </source>
</evidence>
<name>A0A0D0KR02_AGRTU</name>
<evidence type="ECO:0000313" key="2">
    <source>
        <dbReference type="EMBL" id="KIQ02174.1"/>
    </source>
</evidence>
<accession>A0A0D0KR02</accession>
<evidence type="ECO:0000256" key="1">
    <source>
        <dbReference type="SAM" id="MobiDB-lite"/>
    </source>
</evidence>
<organism evidence="2 3">
    <name type="scientific">Agrobacterium tumefaciens</name>
    <dbReference type="NCBI Taxonomy" id="358"/>
    <lineage>
        <taxon>Bacteria</taxon>
        <taxon>Pseudomonadati</taxon>
        <taxon>Pseudomonadota</taxon>
        <taxon>Alphaproteobacteria</taxon>
        <taxon>Hyphomicrobiales</taxon>
        <taxon>Rhizobiaceae</taxon>
        <taxon>Rhizobium/Agrobacterium group</taxon>
        <taxon>Agrobacterium</taxon>
        <taxon>Agrobacterium tumefaciens complex</taxon>
    </lineage>
</organism>
<comment type="caution">
    <text evidence="2">The sequence shown here is derived from an EMBL/GenBank/DDBJ whole genome shotgun (WGS) entry which is preliminary data.</text>
</comment>
<proteinExistence type="predicted"/>
<sequence>MANTIRFIKSFSTSRVAEEIYNKQKASGRPSISASAYGMNSLLVADCLQHEAMACLENADGGEEAKRDRDAAEVAHIQAAGSSASNLKSRNLERSSKAAKAA</sequence>
<dbReference type="EMBL" id="JXQV01000011">
    <property type="protein sequence ID" value="KIQ02174.1"/>
    <property type="molecule type" value="Genomic_DNA"/>
</dbReference>
<reference evidence="2 3" key="1">
    <citation type="submission" date="2014-12" db="EMBL/GenBank/DDBJ databases">
        <title>16Stimator: statistical estimation of ribosomal gene copy numbers from draft genome assemblies.</title>
        <authorList>
            <person name="Perisin M.A."/>
            <person name="Vetter M."/>
            <person name="Gilbert J.A."/>
            <person name="Bergelson J."/>
        </authorList>
    </citation>
    <scope>NUCLEOTIDE SEQUENCE [LARGE SCALE GENOMIC DNA]</scope>
    <source>
        <strain evidence="2 3">MEJ076</strain>
    </source>
</reference>
<feature type="region of interest" description="Disordered" evidence="1">
    <location>
        <begin position="60"/>
        <end position="102"/>
    </location>
</feature>
<gene>
    <name evidence="2" type="ORF">RU07_11985</name>
</gene>
<feature type="compositionally biased region" description="Polar residues" evidence="1">
    <location>
        <begin position="80"/>
        <end position="89"/>
    </location>
</feature>
<protein>
    <submittedName>
        <fullName evidence="2">Uncharacterized protein</fullName>
    </submittedName>
</protein>
<dbReference type="AlphaFoldDB" id="A0A0D0KR02"/>
<feature type="compositionally biased region" description="Basic and acidic residues" evidence="1">
    <location>
        <begin position="63"/>
        <end position="73"/>
    </location>
</feature>
<dbReference type="Proteomes" id="UP000035017">
    <property type="component" value="Unassembled WGS sequence"/>
</dbReference>